<evidence type="ECO:0000259" key="3">
    <source>
        <dbReference type="Pfam" id="PF00808"/>
    </source>
</evidence>
<evidence type="ECO:0000256" key="2">
    <source>
        <dbReference type="ARBA" id="ARBA00023242"/>
    </source>
</evidence>
<evidence type="ECO:0000313" key="4">
    <source>
        <dbReference type="EMBL" id="RKF72861.1"/>
    </source>
</evidence>
<comment type="caution">
    <text evidence="4">The sequence shown here is derived from an EMBL/GenBank/DDBJ whole genome shotgun (WGS) entry which is preliminary data.</text>
</comment>
<name>A0A420IEA7_9PEZI</name>
<dbReference type="Gene3D" id="1.10.20.10">
    <property type="entry name" value="Histone, subunit A"/>
    <property type="match status" value="1"/>
</dbReference>
<dbReference type="InterPro" id="IPR003958">
    <property type="entry name" value="CBFA_NFYB_domain"/>
</dbReference>
<dbReference type="GO" id="GO:0006261">
    <property type="term" value="P:DNA-templated DNA replication"/>
    <property type="evidence" value="ECO:0007669"/>
    <property type="project" value="TreeGrafter"/>
</dbReference>
<reference evidence="4 5" key="1">
    <citation type="journal article" date="2018" name="BMC Genomics">
        <title>Comparative genome analyses reveal sequence features reflecting distinct modes of host-adaptation between dicot and monocot powdery mildew.</title>
        <authorList>
            <person name="Wu Y."/>
            <person name="Ma X."/>
            <person name="Pan Z."/>
            <person name="Kale S.D."/>
            <person name="Song Y."/>
            <person name="King H."/>
            <person name="Zhang Q."/>
            <person name="Presley C."/>
            <person name="Deng X."/>
            <person name="Wei C.I."/>
            <person name="Xiao S."/>
        </authorList>
    </citation>
    <scope>NUCLEOTIDE SEQUENCE [LARGE SCALE GENOMIC DNA]</scope>
    <source>
        <strain evidence="4">UMSG1</strain>
    </source>
</reference>
<dbReference type="GO" id="GO:0008623">
    <property type="term" value="C:CHRAC"/>
    <property type="evidence" value="ECO:0007669"/>
    <property type="project" value="TreeGrafter"/>
</dbReference>
<dbReference type="PANTHER" id="PTHR10252">
    <property type="entry name" value="HISTONE-LIKE TRANSCRIPTION FACTOR CCAAT-RELATED"/>
    <property type="match status" value="1"/>
</dbReference>
<dbReference type="SUPFAM" id="SSF47113">
    <property type="entry name" value="Histone-fold"/>
    <property type="match status" value="1"/>
</dbReference>
<proteinExistence type="predicted"/>
<keyword evidence="2" id="KW-0539">Nucleus</keyword>
<dbReference type="GO" id="GO:0046982">
    <property type="term" value="F:protein heterodimerization activity"/>
    <property type="evidence" value="ECO:0007669"/>
    <property type="project" value="InterPro"/>
</dbReference>
<gene>
    <name evidence="4" type="ORF">GcM1_246071</name>
</gene>
<evidence type="ECO:0000313" key="5">
    <source>
        <dbReference type="Proteomes" id="UP000285326"/>
    </source>
</evidence>
<dbReference type="InterPro" id="IPR009072">
    <property type="entry name" value="Histone-fold"/>
</dbReference>
<dbReference type="InterPro" id="IPR050568">
    <property type="entry name" value="Transcr_DNA_Rep_Reg"/>
</dbReference>
<dbReference type="PANTHER" id="PTHR10252:SF54">
    <property type="entry name" value="CHROMATIN ACCESSIBILITY COMPLEX PROTEIN 1"/>
    <property type="match status" value="1"/>
</dbReference>
<evidence type="ECO:0000256" key="1">
    <source>
        <dbReference type="ARBA" id="ARBA00004123"/>
    </source>
</evidence>
<comment type="subcellular location">
    <subcellularLocation>
        <location evidence="1">Nucleus</location>
    </subcellularLocation>
</comment>
<protein>
    <submittedName>
        <fullName evidence="4">Putative transcription factor C16C4.22</fullName>
    </submittedName>
</protein>
<organism evidence="4 5">
    <name type="scientific">Golovinomyces cichoracearum</name>
    <dbReference type="NCBI Taxonomy" id="62708"/>
    <lineage>
        <taxon>Eukaryota</taxon>
        <taxon>Fungi</taxon>
        <taxon>Dikarya</taxon>
        <taxon>Ascomycota</taxon>
        <taxon>Pezizomycotina</taxon>
        <taxon>Leotiomycetes</taxon>
        <taxon>Erysiphales</taxon>
        <taxon>Erysiphaceae</taxon>
        <taxon>Golovinomyces</taxon>
    </lineage>
</organism>
<dbReference type="EMBL" id="MCBS01024665">
    <property type="protein sequence ID" value="RKF72861.1"/>
    <property type="molecule type" value="Genomic_DNA"/>
</dbReference>
<dbReference type="CDD" id="cd23645">
    <property type="entry name" value="HFD_Dpb3-like"/>
    <property type="match status" value="1"/>
</dbReference>
<sequence>MPYNTSAIIPSEEPTGTTQLPFSRVKKIIATDQDIQIMSNAGAFVITVATEMFIQHLAQEALKVVKSERKPRRNIQYRDLATAISNHENLEFLVDIVPNTTTFKQVKEKKTLLSSTDQSQTQEPKINDSIVANVMKCKETSVSLTPEFCGDQITTTSTS</sequence>
<dbReference type="Proteomes" id="UP000285326">
    <property type="component" value="Unassembled WGS sequence"/>
</dbReference>
<dbReference type="AlphaFoldDB" id="A0A420IEA7"/>
<feature type="domain" description="Transcription factor CBF/NF-Y/archaeal histone" evidence="3">
    <location>
        <begin position="19"/>
        <end position="84"/>
    </location>
</feature>
<dbReference type="Pfam" id="PF00808">
    <property type="entry name" value="CBFD_NFYB_HMF"/>
    <property type="match status" value="1"/>
</dbReference>
<accession>A0A420IEA7</accession>